<dbReference type="GO" id="GO:0016579">
    <property type="term" value="P:protein deubiquitination"/>
    <property type="evidence" value="ECO:0007669"/>
    <property type="project" value="InterPro"/>
</dbReference>
<evidence type="ECO:0000259" key="15">
    <source>
        <dbReference type="PROSITE" id="PS50235"/>
    </source>
</evidence>
<dbReference type="AlphaFoldDB" id="A0A8C4DB17"/>
<dbReference type="GO" id="GO:0005813">
    <property type="term" value="C:centrosome"/>
    <property type="evidence" value="ECO:0007669"/>
    <property type="project" value="UniProtKB-SubCell"/>
</dbReference>
<evidence type="ECO:0000256" key="13">
    <source>
        <dbReference type="ARBA" id="ARBA00022833"/>
    </source>
</evidence>
<keyword evidence="10" id="KW-0833">Ubl conjugation pathway</keyword>
<keyword evidence="8" id="KW-0645">Protease</keyword>
<dbReference type="Gene3D" id="2.30.30.190">
    <property type="entry name" value="CAP Gly-rich-like domain"/>
    <property type="match status" value="2"/>
</dbReference>
<evidence type="ECO:0000256" key="10">
    <source>
        <dbReference type="ARBA" id="ARBA00022786"/>
    </source>
</evidence>
<dbReference type="FunFam" id="2.30.30.190:FF:000004">
    <property type="entry name" value="Putative ubiquitin carboxyl-terminal hydrolase CYLD"/>
    <property type="match status" value="1"/>
</dbReference>
<comment type="similarity">
    <text evidence="4">Belongs to the peptidase C19 family.</text>
</comment>
<feature type="region of interest" description="Disordered" evidence="14">
    <location>
        <begin position="160"/>
        <end position="246"/>
    </location>
</feature>
<dbReference type="EC" id="3.4.19.12" evidence="5"/>
<evidence type="ECO:0000256" key="1">
    <source>
        <dbReference type="ARBA" id="ARBA00000707"/>
    </source>
</evidence>
<dbReference type="GO" id="GO:0006508">
    <property type="term" value="P:proteolysis"/>
    <property type="evidence" value="ECO:0007669"/>
    <property type="project" value="UniProtKB-KW"/>
</dbReference>
<evidence type="ECO:0000313" key="17">
    <source>
        <dbReference type="Proteomes" id="UP000694389"/>
    </source>
</evidence>
<keyword evidence="9" id="KW-0479">Metal-binding</keyword>
<evidence type="ECO:0000256" key="12">
    <source>
        <dbReference type="ARBA" id="ARBA00022807"/>
    </source>
</evidence>
<organism evidence="16 17">
    <name type="scientific">Dicentrarchus labrax</name>
    <name type="common">European seabass</name>
    <name type="synonym">Morone labrax</name>
    <dbReference type="NCBI Taxonomy" id="13489"/>
    <lineage>
        <taxon>Eukaryota</taxon>
        <taxon>Metazoa</taxon>
        <taxon>Chordata</taxon>
        <taxon>Craniata</taxon>
        <taxon>Vertebrata</taxon>
        <taxon>Euteleostomi</taxon>
        <taxon>Actinopterygii</taxon>
        <taxon>Neopterygii</taxon>
        <taxon>Teleostei</taxon>
        <taxon>Neoteleostei</taxon>
        <taxon>Acanthomorphata</taxon>
        <taxon>Eupercaria</taxon>
        <taxon>Moronidae</taxon>
        <taxon>Dicentrarchus</taxon>
    </lineage>
</organism>
<evidence type="ECO:0000256" key="4">
    <source>
        <dbReference type="ARBA" id="ARBA00009085"/>
    </source>
</evidence>
<accession>A0A8C4DB17</accession>
<evidence type="ECO:0000256" key="9">
    <source>
        <dbReference type="ARBA" id="ARBA00022723"/>
    </source>
</evidence>
<evidence type="ECO:0000256" key="7">
    <source>
        <dbReference type="ARBA" id="ARBA00022553"/>
    </source>
</evidence>
<dbReference type="InterPro" id="IPR038765">
    <property type="entry name" value="Papain-like_cys_pep_sf"/>
</dbReference>
<comment type="subcellular location">
    <subcellularLocation>
        <location evidence="2">Cytoplasm</location>
        <location evidence="2">Cytoskeleton</location>
        <location evidence="2">Microtubule organizing center</location>
        <location evidence="2">Centrosome</location>
    </subcellularLocation>
    <subcellularLocation>
        <location evidence="3">Cytoplasm</location>
        <location evidence="3">Perinuclear region</location>
    </subcellularLocation>
</comment>
<dbReference type="InterPro" id="IPR036859">
    <property type="entry name" value="CAP-Gly_dom_sf"/>
</dbReference>
<keyword evidence="6" id="KW-0963">Cytoplasm</keyword>
<dbReference type="Proteomes" id="UP000694389">
    <property type="component" value="Unassembled WGS sequence"/>
</dbReference>
<keyword evidence="12" id="KW-0788">Thiol protease</keyword>
<keyword evidence="7" id="KW-0597">Phosphoprotein</keyword>
<dbReference type="InterPro" id="IPR001394">
    <property type="entry name" value="Peptidase_C19_UCH"/>
</dbReference>
<proteinExistence type="inferred from homology"/>
<reference evidence="16" key="1">
    <citation type="submission" date="2025-08" db="UniProtKB">
        <authorList>
            <consortium name="Ensembl"/>
        </authorList>
    </citation>
    <scope>IDENTIFICATION</scope>
</reference>
<keyword evidence="13" id="KW-0862">Zinc</keyword>
<dbReference type="FunFam" id="3.90.70.10:FF:000009">
    <property type="entry name" value="Putative ubiquitin carboxyl-terminal hydrolase CYLD"/>
    <property type="match status" value="1"/>
</dbReference>
<dbReference type="GO" id="GO:0048471">
    <property type="term" value="C:perinuclear region of cytoplasm"/>
    <property type="evidence" value="ECO:0007669"/>
    <property type="project" value="UniProtKB-SubCell"/>
</dbReference>
<evidence type="ECO:0000256" key="3">
    <source>
        <dbReference type="ARBA" id="ARBA00004556"/>
    </source>
</evidence>
<dbReference type="PROSITE" id="PS50235">
    <property type="entry name" value="USP_3"/>
    <property type="match status" value="1"/>
</dbReference>
<dbReference type="InterPro" id="IPR028889">
    <property type="entry name" value="USP"/>
</dbReference>
<name>A0A8C4DB17_DICLA</name>
<evidence type="ECO:0000256" key="5">
    <source>
        <dbReference type="ARBA" id="ARBA00012759"/>
    </source>
</evidence>
<keyword evidence="11" id="KW-0378">Hydrolase</keyword>
<evidence type="ECO:0000256" key="6">
    <source>
        <dbReference type="ARBA" id="ARBA00022490"/>
    </source>
</evidence>
<comment type="catalytic activity">
    <reaction evidence="1">
        <text>Thiol-dependent hydrolysis of ester, thioester, amide, peptide and isopeptide bonds formed by the C-terminal Gly of ubiquitin (a 76-residue protein attached to proteins as an intracellular targeting signal).</text>
        <dbReference type="EC" id="3.4.19.12"/>
    </reaction>
</comment>
<dbReference type="SUPFAM" id="SSF54001">
    <property type="entry name" value="Cysteine proteinases"/>
    <property type="match status" value="1"/>
</dbReference>
<dbReference type="FunFam" id="2.30.30.190:FF:000007">
    <property type="entry name" value="Putative ubiquitin carboxyl-terminal hydrolase CYLD"/>
    <property type="match status" value="1"/>
</dbReference>
<evidence type="ECO:0000256" key="2">
    <source>
        <dbReference type="ARBA" id="ARBA00004300"/>
    </source>
</evidence>
<sequence length="714" mass="79075">AAGKGISNGSYKSHRLFSCPESCALFLPPHAFGILPRTAESVPLAAHNQVRGPVSPPPLHVGQRVCFPLEDNVYSGEVRFCGLLPGRSSSGMYVGVLLDTPVGNWDGFYKGEKLCNIPSLVYGQLLPIPKSHRHNPLQQIPKSILKPALPPVIKPASAPKVALMPPNKQAVRPPPLPPPKPNHKALPPPPPLPPPKPLSPTSPTTADRLQHTNGAHGPPSPLRSPDFGEAAGENGEAGPEDKLEVGSMVEVNDPPLYGVIRWIGRISQVSETVAGIELELSAGTDGSYLGERHFRCPANKGLFVKLRNCRRDSRFPAPETPVNQVERCNSIAFAEWGSERVEDHTPPVDGDEASELYQGWKRGIQGHLNSCYLDATLFSLFSCCSSADWVLFWPSDPGTHRNSSQAQDLLRCEIVNPLRRYGYVCASKTMALRRLLEAANSDTGFTNQEKDPEEFLNKLFQLLRVEPLLKIRSMTQKPQECHLYQLFPPTVQALLESSFLHSGLKFVEAPSCLLLLMPRFGKDFKMFDAILPTLSLDITDLLDDTLRQCSICQAVAEWECLQCYEDPDITPGRLKQYCQTCNTQVHSHRKRESHSPVKVAVPGGPWTGPLHCTRQQMSLFAVTCIETSHYVSFVKHGPLPTDWLFFDSMADREGGENGFNIPQVKACPEVGRYLSLSEEDLSRVDPTSLREHARRLLCDSYMCLYHSPELSLYK</sequence>
<dbReference type="Pfam" id="PF00443">
    <property type="entry name" value="UCH"/>
    <property type="match status" value="1"/>
</dbReference>
<dbReference type="SUPFAM" id="SSF74924">
    <property type="entry name" value="Cap-Gly domain"/>
    <property type="match status" value="2"/>
</dbReference>
<dbReference type="Pfam" id="PF01302">
    <property type="entry name" value="CAP_GLY"/>
    <property type="match status" value="2"/>
</dbReference>
<evidence type="ECO:0000313" key="16">
    <source>
        <dbReference type="Ensembl" id="ENSDLAP00005001338.2"/>
    </source>
</evidence>
<keyword evidence="17" id="KW-1185">Reference proteome</keyword>
<evidence type="ECO:0000256" key="14">
    <source>
        <dbReference type="SAM" id="MobiDB-lite"/>
    </source>
</evidence>
<feature type="compositionally biased region" description="Pro residues" evidence="14">
    <location>
        <begin position="172"/>
        <end position="200"/>
    </location>
</feature>
<feature type="domain" description="USP" evidence="15">
    <location>
        <begin position="362"/>
        <end position="676"/>
    </location>
</feature>
<dbReference type="Gene3D" id="3.90.70.10">
    <property type="entry name" value="Cysteine proteinases"/>
    <property type="match status" value="1"/>
</dbReference>
<protein>
    <recommendedName>
        <fullName evidence="5">ubiquitinyl hydrolase 1</fullName>
        <ecNumber evidence="5">3.4.19.12</ecNumber>
    </recommendedName>
</protein>
<dbReference type="GeneTree" id="ENSGT00390000018123"/>
<dbReference type="SMART" id="SM01052">
    <property type="entry name" value="CAP_GLY"/>
    <property type="match status" value="2"/>
</dbReference>
<dbReference type="PANTHER" id="PTHR11830">
    <property type="entry name" value="40S RIBOSOMAL PROTEIN S3A"/>
    <property type="match status" value="1"/>
</dbReference>
<dbReference type="InterPro" id="IPR000938">
    <property type="entry name" value="CAP-Gly_domain"/>
</dbReference>
<dbReference type="GO" id="GO:0046872">
    <property type="term" value="F:metal ion binding"/>
    <property type="evidence" value="ECO:0007669"/>
    <property type="project" value="UniProtKB-KW"/>
</dbReference>
<evidence type="ECO:0000256" key="8">
    <source>
        <dbReference type="ARBA" id="ARBA00022670"/>
    </source>
</evidence>
<dbReference type="Ensembl" id="ENSDLAT00005001404.2">
    <property type="protein sequence ID" value="ENSDLAP00005001338.2"/>
    <property type="gene ID" value="ENSDLAG00005000638.2"/>
</dbReference>
<feature type="compositionally biased region" description="Low complexity" evidence="14">
    <location>
        <begin position="228"/>
        <end position="237"/>
    </location>
</feature>
<feature type="compositionally biased region" description="Polar residues" evidence="14">
    <location>
        <begin position="201"/>
        <end position="213"/>
    </location>
</feature>
<evidence type="ECO:0000256" key="11">
    <source>
        <dbReference type="ARBA" id="ARBA00022801"/>
    </source>
</evidence>
<reference evidence="16" key="2">
    <citation type="submission" date="2025-09" db="UniProtKB">
        <authorList>
            <consortium name="Ensembl"/>
        </authorList>
    </citation>
    <scope>IDENTIFICATION</scope>
</reference>
<dbReference type="GO" id="GO:0004843">
    <property type="term" value="F:cysteine-type deubiquitinase activity"/>
    <property type="evidence" value="ECO:0007669"/>
    <property type="project" value="UniProtKB-EC"/>
</dbReference>